<gene>
    <name evidence="4" type="ORF">FCL38_13055</name>
    <name evidence="3" type="ORF">FHS02_005262</name>
</gene>
<dbReference type="PANTHER" id="PTHR45398">
    <property type="match status" value="1"/>
</dbReference>
<accession>A0A4P8HRU8</accession>
<proteinExistence type="predicted"/>
<dbReference type="EMBL" id="JACHXS010000012">
    <property type="protein sequence ID" value="MBB3224398.1"/>
    <property type="molecule type" value="Genomic_DNA"/>
</dbReference>
<evidence type="ECO:0000259" key="2">
    <source>
        <dbReference type="Pfam" id="PF22818"/>
    </source>
</evidence>
<dbReference type="InterPro" id="IPR045851">
    <property type="entry name" value="AMP-bd_C_sf"/>
</dbReference>
<keyword evidence="3" id="KW-0436">Ligase</keyword>
<evidence type="ECO:0000259" key="1">
    <source>
        <dbReference type="Pfam" id="PF00501"/>
    </source>
</evidence>
<dbReference type="Pfam" id="PF00501">
    <property type="entry name" value="AMP-binding"/>
    <property type="match status" value="1"/>
</dbReference>
<dbReference type="RefSeq" id="WP_137314103.1">
    <property type="nucleotide sequence ID" value="NZ_CP040017.1"/>
</dbReference>
<dbReference type="PANTHER" id="PTHR45398:SF1">
    <property type="entry name" value="ENZYME, PUTATIVE (JCVI)-RELATED"/>
    <property type="match status" value="1"/>
</dbReference>
<dbReference type="Proteomes" id="UP000298763">
    <property type="component" value="Chromosome"/>
</dbReference>
<dbReference type="SUPFAM" id="SSF56801">
    <property type="entry name" value="Acetyl-CoA synthetase-like"/>
    <property type="match status" value="1"/>
</dbReference>
<feature type="domain" description="AMP-dependent synthetase/ligase" evidence="1">
    <location>
        <begin position="119"/>
        <end position="302"/>
    </location>
</feature>
<evidence type="ECO:0000313" key="6">
    <source>
        <dbReference type="Proteomes" id="UP000584325"/>
    </source>
</evidence>
<dbReference type="Proteomes" id="UP000584325">
    <property type="component" value="Unassembled WGS sequence"/>
</dbReference>
<dbReference type="AlphaFoldDB" id="A0A4P8HRU8"/>
<dbReference type="SUPFAM" id="SSF54637">
    <property type="entry name" value="Thioesterase/thiol ester dehydrase-isomerase"/>
    <property type="match status" value="1"/>
</dbReference>
<keyword evidence="5" id="KW-1185">Reference proteome</keyword>
<dbReference type="OrthoDB" id="9787658at2"/>
<dbReference type="Pfam" id="PF22818">
    <property type="entry name" value="ApeI-like"/>
    <property type="match status" value="1"/>
</dbReference>
<dbReference type="InterPro" id="IPR042099">
    <property type="entry name" value="ANL_N_sf"/>
</dbReference>
<reference evidence="3 6" key="2">
    <citation type="submission" date="2020-08" db="EMBL/GenBank/DDBJ databases">
        <title>Genomic Encyclopedia of Type Strains, Phase III (KMG-III): the genomes of soil and plant-associated and newly described type strains.</title>
        <authorList>
            <person name="Whitman W."/>
        </authorList>
    </citation>
    <scope>NUCLEOTIDE SEQUENCE [LARGE SCALE GENOMIC DNA]</scope>
    <source>
        <strain evidence="3 6">CECT 7753</strain>
    </source>
</reference>
<dbReference type="InterPro" id="IPR029069">
    <property type="entry name" value="HotDog_dom_sf"/>
</dbReference>
<sequence length="599" mass="63638">MCESLSSLAVRLAARPSSIPVGVRAGGAVGTAAFLARLGAWRTLLRQHPGSRFALYVEDSIEFAAALLGAWQAGKTVWLAADTLDATCANLREHVHGFLGEFPAGCAPLVPTEAHVHSEALRELNPEADALVVFTSGSTGAAQAIPKKLRQMASEVATLEVLFGARAGAAAVIATVSHQHIYGLLFKVLWPLNTGRPIHAASIAFPEALAAALAAQRCVLVASPAHLKRLPAHLDWRGARTRLAAVFSSGGPLPADTAQTCGSLLGSVPVEVFGSSETGGIAWRQRAALPSVNDDAWTPFPTVAWRLHEGFLEVRSPHLPDDGWLPLADRAQALQGRRFQLLGRGDRIAKIEEKRISLDAIEAALLASGLAAEARVALCEPDDGHRQVLAAFVVPAAAGRAVLEREGKLALNGRLRAVLAGVVDAVALPRRWRYLDALPVNAQGKTTVAALLALLAAAPADPLLAAAVTDPLPANPAVRPRLPHVRELERDGDGRRVLLEIVAPANLAYFDGHFTQAPILPGVAQVEWAIRFGRDNFALPPAFRAMHALKFQHVIQPDLPVQLELLHDPAKGQLTFAYRSPAGQHASGRILFHAEPAHA</sequence>
<protein>
    <submittedName>
        <fullName evidence="4">AMP-binding protein</fullName>
    </submittedName>
    <submittedName>
        <fullName evidence="3">Acyl-coenzyme A synthetase/AMP-(Fatty) acid ligase</fullName>
    </submittedName>
</protein>
<dbReference type="Gene3D" id="3.30.300.30">
    <property type="match status" value="1"/>
</dbReference>
<evidence type="ECO:0000313" key="4">
    <source>
        <dbReference type="EMBL" id="QCP11240.1"/>
    </source>
</evidence>
<evidence type="ECO:0000313" key="5">
    <source>
        <dbReference type="Proteomes" id="UP000298763"/>
    </source>
</evidence>
<organism evidence="3 6">
    <name type="scientific">Pseudoduganella umbonata</name>
    <dbReference type="NCBI Taxonomy" id="864828"/>
    <lineage>
        <taxon>Bacteria</taxon>
        <taxon>Pseudomonadati</taxon>
        <taxon>Pseudomonadota</taxon>
        <taxon>Betaproteobacteria</taxon>
        <taxon>Burkholderiales</taxon>
        <taxon>Oxalobacteraceae</taxon>
        <taxon>Telluria group</taxon>
        <taxon>Pseudoduganella</taxon>
    </lineage>
</organism>
<dbReference type="InterPro" id="IPR054545">
    <property type="entry name" value="ApeI-like"/>
</dbReference>
<evidence type="ECO:0000313" key="3">
    <source>
        <dbReference type="EMBL" id="MBB3224398.1"/>
    </source>
</evidence>
<dbReference type="InterPro" id="IPR000873">
    <property type="entry name" value="AMP-dep_synth/lig_dom"/>
</dbReference>
<dbReference type="Gene3D" id="3.10.129.10">
    <property type="entry name" value="Hotdog Thioesterase"/>
    <property type="match status" value="1"/>
</dbReference>
<reference evidence="4 5" key="1">
    <citation type="submission" date="2019-05" db="EMBL/GenBank/DDBJ databases">
        <title>Draft Genome Sequences of Six Type Strains of the Genus Massilia.</title>
        <authorList>
            <person name="Miess H."/>
            <person name="Frediansyhah A."/>
            <person name="Gross H."/>
        </authorList>
    </citation>
    <scope>NUCLEOTIDE SEQUENCE [LARGE SCALE GENOMIC DNA]</scope>
    <source>
        <strain evidence="4 5">DSMZ 26121</strain>
    </source>
</reference>
<name>A0A4P8HRU8_9BURK</name>
<dbReference type="EMBL" id="CP040017">
    <property type="protein sequence ID" value="QCP11240.1"/>
    <property type="molecule type" value="Genomic_DNA"/>
</dbReference>
<dbReference type="Gene3D" id="3.40.50.12780">
    <property type="entry name" value="N-terminal domain of ligase-like"/>
    <property type="match status" value="1"/>
</dbReference>
<feature type="domain" description="ApeI dehydratase-like" evidence="2">
    <location>
        <begin position="493"/>
        <end position="589"/>
    </location>
</feature>
<dbReference type="GO" id="GO:0016874">
    <property type="term" value="F:ligase activity"/>
    <property type="evidence" value="ECO:0007669"/>
    <property type="project" value="UniProtKB-KW"/>
</dbReference>